<evidence type="ECO:0000313" key="9">
    <source>
        <dbReference type="Proteomes" id="UP000285405"/>
    </source>
</evidence>
<dbReference type="OrthoDB" id="19908at2759"/>
<feature type="compositionally biased region" description="Polar residues" evidence="6">
    <location>
        <begin position="322"/>
        <end position="345"/>
    </location>
</feature>
<organism evidence="8 9">
    <name type="scientific">Golovinomyces cichoracearum</name>
    <dbReference type="NCBI Taxonomy" id="62708"/>
    <lineage>
        <taxon>Eukaryota</taxon>
        <taxon>Fungi</taxon>
        <taxon>Dikarya</taxon>
        <taxon>Ascomycota</taxon>
        <taxon>Pezizomycotina</taxon>
        <taxon>Leotiomycetes</taxon>
        <taxon>Erysiphales</taxon>
        <taxon>Erysiphaceae</taxon>
        <taxon>Golovinomyces</taxon>
    </lineage>
</organism>
<dbReference type="EMBL" id="MCBR01022049">
    <property type="protein sequence ID" value="RKF53516.1"/>
    <property type="molecule type" value="Genomic_DNA"/>
</dbReference>
<feature type="domain" description="BPL/LPL catalytic" evidence="7">
    <location>
        <begin position="50"/>
        <end position="254"/>
    </location>
</feature>
<evidence type="ECO:0000256" key="1">
    <source>
        <dbReference type="ARBA" id="ARBA00004821"/>
    </source>
</evidence>
<evidence type="ECO:0000313" key="8">
    <source>
        <dbReference type="EMBL" id="RKF53516.1"/>
    </source>
</evidence>
<dbReference type="EC" id="2.3.1.181" evidence="3"/>
<feature type="region of interest" description="Disordered" evidence="6">
    <location>
        <begin position="306"/>
        <end position="351"/>
    </location>
</feature>
<dbReference type="PROSITE" id="PS51733">
    <property type="entry name" value="BPL_LPL_CATALYTIC"/>
    <property type="match status" value="1"/>
</dbReference>
<evidence type="ECO:0000256" key="2">
    <source>
        <dbReference type="ARBA" id="ARBA00007907"/>
    </source>
</evidence>
<comment type="caution">
    <text evidence="8">The sequence shown here is derived from an EMBL/GenBank/DDBJ whole genome shotgun (WGS) entry which is preliminary data.</text>
</comment>
<dbReference type="GO" id="GO:0009249">
    <property type="term" value="P:protein lipoylation"/>
    <property type="evidence" value="ECO:0007669"/>
    <property type="project" value="InterPro"/>
</dbReference>
<dbReference type="GO" id="GO:0033819">
    <property type="term" value="F:lipoyl(octanoyl) transferase activity"/>
    <property type="evidence" value="ECO:0007669"/>
    <property type="project" value="UniProtKB-EC"/>
</dbReference>
<evidence type="ECO:0000256" key="3">
    <source>
        <dbReference type="ARBA" id="ARBA00012334"/>
    </source>
</evidence>
<dbReference type="InterPro" id="IPR004143">
    <property type="entry name" value="BPL_LPL_catalytic"/>
</dbReference>
<dbReference type="InterPro" id="IPR000544">
    <property type="entry name" value="Octanoyltransferase"/>
</dbReference>
<dbReference type="Proteomes" id="UP000285405">
    <property type="component" value="Unassembled WGS sequence"/>
</dbReference>
<dbReference type="Gene3D" id="3.30.930.10">
    <property type="entry name" value="Bira Bifunctional Protein, Domain 2"/>
    <property type="match status" value="1"/>
</dbReference>
<proteinExistence type="inferred from homology"/>
<gene>
    <name evidence="8" type="ORF">GcC1_220008</name>
</gene>
<dbReference type="Pfam" id="PF21948">
    <property type="entry name" value="LplA-B_cat"/>
    <property type="match status" value="1"/>
</dbReference>
<evidence type="ECO:0000256" key="6">
    <source>
        <dbReference type="SAM" id="MobiDB-lite"/>
    </source>
</evidence>
<sequence length="404" mass="44855">MSARVPAYLRHVSIRKTIPYEVATEIQNHLVKKQLDYKASISSQGPPPKSPPEPHILTFGTSPVYTFGRRQRISALSKSTIDSLIAPMPGIAGDKFRGNKPHRALLFETQRGGQTTYHGPGQILIWPIMNIKDRWPACGPLDVRGYVRLLEECTIMTLRQFGCRSTRTKHPGVWDLTGEKKIAALGVHLRRNISSYGVACNLNTDLRFYERIVACGLVDKGTTNVRELTGKRFEVPDFAEVWVANMARLLYGPSLNNVSSKSQPFSRIVSGTVRRTGVGPEVLRRLWYLDAPRELVQSAQQKKKIVIEDEDSSSTSSASPSLDNTNSEVTSATSSGEPNSSVTSEDGQEISEARTRIQDLLTILDEKEQKIIQPSFRKCAGISYWTPPLLHPCSASVIRKVGVN</sequence>
<evidence type="ECO:0000256" key="4">
    <source>
        <dbReference type="ARBA" id="ARBA00022679"/>
    </source>
</evidence>
<reference evidence="8 9" key="1">
    <citation type="journal article" date="2018" name="BMC Genomics">
        <title>Comparative genome analyses reveal sequence features reflecting distinct modes of host-adaptation between dicot and monocot powdery mildew.</title>
        <authorList>
            <person name="Wu Y."/>
            <person name="Ma X."/>
            <person name="Pan Z."/>
            <person name="Kale S.D."/>
            <person name="Song Y."/>
            <person name="King H."/>
            <person name="Zhang Q."/>
            <person name="Presley C."/>
            <person name="Deng X."/>
            <person name="Wei C.I."/>
            <person name="Xiao S."/>
        </authorList>
    </citation>
    <scope>NUCLEOTIDE SEQUENCE [LARGE SCALE GENOMIC DNA]</scope>
    <source>
        <strain evidence="8">UCSC1</strain>
    </source>
</reference>
<dbReference type="UniPathway" id="UPA00538">
    <property type="reaction ID" value="UER00592"/>
</dbReference>
<accession>A0A420H7W3</accession>
<dbReference type="SUPFAM" id="SSF55681">
    <property type="entry name" value="Class II aaRS and biotin synthetases"/>
    <property type="match status" value="1"/>
</dbReference>
<dbReference type="InterPro" id="IPR045864">
    <property type="entry name" value="aa-tRNA-synth_II/BPL/LPL"/>
</dbReference>
<keyword evidence="5" id="KW-0012">Acyltransferase</keyword>
<comment type="pathway">
    <text evidence="1">Protein modification; protein lipoylation via endogenous pathway; protein N(6)-(lipoyl)lysine from octanoyl-[acyl-carrier-protein]: step 1/2.</text>
</comment>
<dbReference type="AlphaFoldDB" id="A0A420H7W3"/>
<keyword evidence="4 8" id="KW-0808">Transferase</keyword>
<name>A0A420H7W3_9PEZI</name>
<dbReference type="PANTHER" id="PTHR10993">
    <property type="entry name" value="OCTANOYLTRANSFERASE"/>
    <property type="match status" value="1"/>
</dbReference>
<evidence type="ECO:0000256" key="5">
    <source>
        <dbReference type="ARBA" id="ARBA00023315"/>
    </source>
</evidence>
<dbReference type="NCBIfam" id="TIGR00214">
    <property type="entry name" value="lipB"/>
    <property type="match status" value="1"/>
</dbReference>
<dbReference type="PANTHER" id="PTHR10993:SF7">
    <property type="entry name" value="LIPOYLTRANSFERASE 2, MITOCHONDRIAL-RELATED"/>
    <property type="match status" value="1"/>
</dbReference>
<evidence type="ECO:0000259" key="7">
    <source>
        <dbReference type="PROSITE" id="PS51733"/>
    </source>
</evidence>
<protein>
    <recommendedName>
        <fullName evidence="3">lipoyl(octanoyl) transferase</fullName>
        <ecNumber evidence="3">2.3.1.181</ecNumber>
    </recommendedName>
</protein>
<comment type="similarity">
    <text evidence="2">Belongs to the LipB family.</text>
</comment>